<accession>A0A0P1MZ17</accession>
<name>A0A0P1MZ17_9BACT</name>
<dbReference type="Pfam" id="PF06155">
    <property type="entry name" value="GBBH-like_N"/>
    <property type="match status" value="1"/>
</dbReference>
<feature type="domain" description="Gamma-butyrobetaine hydroxylase-like N-terminal" evidence="3">
    <location>
        <begin position="11"/>
        <end position="91"/>
    </location>
</feature>
<evidence type="ECO:0000259" key="3">
    <source>
        <dbReference type="Pfam" id="PF06155"/>
    </source>
</evidence>
<gene>
    <name evidence="4" type="ORF">JGI23_01015</name>
</gene>
<dbReference type="GO" id="GO:0046872">
    <property type="term" value="F:metal ion binding"/>
    <property type="evidence" value="ECO:0007669"/>
    <property type="project" value="UniProtKB-KW"/>
</dbReference>
<reference evidence="5" key="1">
    <citation type="submission" date="2015-11" db="EMBL/GenBank/DDBJ databases">
        <authorList>
            <person name="Varghese N."/>
        </authorList>
    </citation>
    <scope>NUCLEOTIDE SEQUENCE [LARGE SCALE GENOMIC DNA]</scope>
    <source>
        <strain evidence="5">JGI-23</strain>
    </source>
</reference>
<sequence length="96" mass="11167">MIYPTKIEKIDNDKLKFTWSDGYENIFTFKFLRDNCPCATCSAEREESPLVKLPVSGQYEIKDITLVGNYAIQITWGDGHNTGIYSFDYLRELKEE</sequence>
<organism evidence="4 5">
    <name type="scientific">Candidatus Chryseopegocella kryptomonas</name>
    <dbReference type="NCBI Taxonomy" id="1633643"/>
    <lineage>
        <taxon>Bacteria</taxon>
        <taxon>Pseudomonadati</taxon>
        <taxon>Candidatus Kryptoniota</taxon>
        <taxon>Candidatus Chryseopegocella</taxon>
    </lineage>
</organism>
<dbReference type="InterPro" id="IPR010376">
    <property type="entry name" value="GBBH-like_N"/>
</dbReference>
<evidence type="ECO:0000313" key="4">
    <source>
        <dbReference type="EMBL" id="CUT01326.1"/>
    </source>
</evidence>
<evidence type="ECO:0000313" key="5">
    <source>
        <dbReference type="Proteomes" id="UP000199197"/>
    </source>
</evidence>
<dbReference type="InterPro" id="IPR038492">
    <property type="entry name" value="GBBH-like_N_sf"/>
</dbReference>
<dbReference type="AlphaFoldDB" id="A0A0P1MZ17"/>
<keyword evidence="1" id="KW-0479">Metal-binding</keyword>
<dbReference type="EMBL" id="CZVW01000009">
    <property type="protein sequence ID" value="CUT01326.1"/>
    <property type="molecule type" value="Genomic_DNA"/>
</dbReference>
<keyword evidence="2" id="KW-0408">Iron</keyword>
<protein>
    <submittedName>
        <fullName evidence="4">DUF971 family protein</fullName>
    </submittedName>
</protein>
<keyword evidence="5" id="KW-1185">Reference proteome</keyword>
<evidence type="ECO:0000256" key="1">
    <source>
        <dbReference type="ARBA" id="ARBA00022723"/>
    </source>
</evidence>
<evidence type="ECO:0000256" key="2">
    <source>
        <dbReference type="ARBA" id="ARBA00023004"/>
    </source>
</evidence>
<dbReference type="Gene3D" id="3.30.2020.30">
    <property type="match status" value="1"/>
</dbReference>
<dbReference type="Proteomes" id="UP000199197">
    <property type="component" value="Unassembled WGS sequence"/>
</dbReference>
<dbReference type="RefSeq" id="WP_234697251.1">
    <property type="nucleotide sequence ID" value="NZ_CZVW01000009.1"/>
</dbReference>
<dbReference type="PANTHER" id="PTHR35303">
    <property type="entry name" value="OS02G0197800 PROTEIN"/>
    <property type="match status" value="1"/>
</dbReference>
<proteinExistence type="predicted"/>